<organism evidence="1 2">
    <name type="scientific">Pseudoalteromonas luteoviolacea</name>
    <dbReference type="NCBI Taxonomy" id="43657"/>
    <lineage>
        <taxon>Bacteria</taxon>
        <taxon>Pseudomonadati</taxon>
        <taxon>Pseudomonadota</taxon>
        <taxon>Gammaproteobacteria</taxon>
        <taxon>Alteromonadales</taxon>
        <taxon>Pseudoalteromonadaceae</taxon>
        <taxon>Pseudoalteromonas</taxon>
    </lineage>
</organism>
<dbReference type="EMBL" id="MAUJ01000005">
    <property type="protein sequence ID" value="OCQ20613.1"/>
    <property type="molecule type" value="Genomic_DNA"/>
</dbReference>
<accession>A0A1C0TP12</accession>
<protein>
    <submittedName>
        <fullName evidence="1">Uncharacterized protein</fullName>
    </submittedName>
</protein>
<dbReference type="Proteomes" id="UP000093366">
    <property type="component" value="Unassembled WGS sequence"/>
</dbReference>
<proteinExistence type="predicted"/>
<gene>
    <name evidence="1" type="ORF">A7985_16415</name>
</gene>
<dbReference type="AlphaFoldDB" id="A0A1C0TP12"/>
<name>A0A1C0TP12_9GAMM</name>
<reference evidence="2" key="1">
    <citation type="submission" date="2016-07" db="EMBL/GenBank/DDBJ databases">
        <authorList>
            <person name="Florea S."/>
            <person name="Webb J.S."/>
            <person name="Jaromczyk J."/>
            <person name="Schardl C.L."/>
        </authorList>
    </citation>
    <scope>NUCLEOTIDE SEQUENCE [LARGE SCALE GENOMIC DNA]</scope>
    <source>
        <strain evidence="2">IPB1</strain>
    </source>
</reference>
<evidence type="ECO:0000313" key="2">
    <source>
        <dbReference type="Proteomes" id="UP000093366"/>
    </source>
</evidence>
<sequence length="70" mass="8261">MQRQDELVCAASTRLLKRSLRWPFLLFREKRPLGGEIDDKSEAKWVHQFTAAREIRFSAKPVRFKKCIVA</sequence>
<comment type="caution">
    <text evidence="1">The sequence shown here is derived from an EMBL/GenBank/DDBJ whole genome shotgun (WGS) entry which is preliminary data.</text>
</comment>
<evidence type="ECO:0000313" key="1">
    <source>
        <dbReference type="EMBL" id="OCQ20613.1"/>
    </source>
</evidence>